<feature type="compositionally biased region" description="Low complexity" evidence="1">
    <location>
        <begin position="313"/>
        <end position="328"/>
    </location>
</feature>
<name>A0A7T6XL94_PENDI</name>
<gene>
    <name evidence="2" type="ORF">Pdw03_7140</name>
</gene>
<accession>A0A7T6XL94</accession>
<dbReference type="Proteomes" id="UP000595662">
    <property type="component" value="Chromosome 2"/>
</dbReference>
<protein>
    <submittedName>
        <fullName evidence="2">Uncharacterized protein</fullName>
    </submittedName>
</protein>
<sequence>MSDTPEGSPPASRRRSSSRTQQTTFEFNFDSRNESDIDKIVPKLKGEVNRANWEHRFYMALKENNKAYIRVIQEEHTRPSRPDFLDITEEAIRQLAIIKVGGNADLVTDLVIRELAKERQYENTRLRADWQKEMDKWDTCNTRACNLMFSTLDPIPASLVDKVENAREAYKILQAEYGTPSWQPNFKRFKILCALQYKGNNPQDFVRRFKEALFEIYQRGSSLDANTTLNFFIRSIQNNPRCKVFIQALKPNLKDPNFMVEIYREFNLTEGSSKIAIGYNSIPSVHTTSSNSKDTNSSSSNFDKKKDAKKGYNKQSNNSNSSTQAQDQGSSIITDRHIPVDFLNEYDYHTVPTQCYDNTGFGNKKQVQPRPSSPFRYRFSTPLPTVEDNPEKHLDIPTNLPLDHIHPFILEEQAPEILPDPDTFLLPTDDKMASSFGRFMEAQREDTGAHFEVGGRGTLVESQPASRQVVNEDIPTDMNVHQAPFQHDQLPS</sequence>
<dbReference type="EMBL" id="CP060775">
    <property type="protein sequence ID" value="QQK43239.1"/>
    <property type="molecule type" value="Genomic_DNA"/>
</dbReference>
<feature type="region of interest" description="Disordered" evidence="1">
    <location>
        <begin position="1"/>
        <end position="25"/>
    </location>
</feature>
<feature type="region of interest" description="Disordered" evidence="1">
    <location>
        <begin position="286"/>
        <end position="333"/>
    </location>
</feature>
<proteinExistence type="predicted"/>
<evidence type="ECO:0000313" key="3">
    <source>
        <dbReference type="Proteomes" id="UP000595662"/>
    </source>
</evidence>
<feature type="region of interest" description="Disordered" evidence="1">
    <location>
        <begin position="360"/>
        <end position="392"/>
    </location>
</feature>
<dbReference type="VEuPathDB" id="FungiDB:PDIP_52060"/>
<evidence type="ECO:0000313" key="2">
    <source>
        <dbReference type="EMBL" id="QQK43239.1"/>
    </source>
</evidence>
<evidence type="ECO:0000256" key="1">
    <source>
        <dbReference type="SAM" id="MobiDB-lite"/>
    </source>
</evidence>
<feature type="compositionally biased region" description="Polar residues" evidence="1">
    <location>
        <begin position="360"/>
        <end position="370"/>
    </location>
</feature>
<reference evidence="2 3" key="1">
    <citation type="submission" date="2020-08" db="EMBL/GenBank/DDBJ databases">
        <title>The completed genome sequence of the pathogenic ascomycete fungus Penicillium digitatum.</title>
        <authorList>
            <person name="Wang M."/>
        </authorList>
    </citation>
    <scope>NUCLEOTIDE SEQUENCE [LARGE SCALE GENOMIC DNA]</scope>
    <source>
        <strain evidence="2 3">PdW03</strain>
    </source>
</reference>
<dbReference type="KEGG" id="pdp:PDIP_52060"/>
<dbReference type="AlphaFoldDB" id="A0A7T6XL94"/>
<dbReference type="RefSeq" id="XP_014534200.1">
    <property type="nucleotide sequence ID" value="XM_014678714.1"/>
</dbReference>
<feature type="compositionally biased region" description="Low complexity" evidence="1">
    <location>
        <begin position="287"/>
        <end position="301"/>
    </location>
</feature>
<dbReference type="GeneID" id="26233523"/>
<organism evidence="2 3">
    <name type="scientific">Penicillium digitatum</name>
    <name type="common">Green mold</name>
    <dbReference type="NCBI Taxonomy" id="36651"/>
    <lineage>
        <taxon>Eukaryota</taxon>
        <taxon>Fungi</taxon>
        <taxon>Dikarya</taxon>
        <taxon>Ascomycota</taxon>
        <taxon>Pezizomycotina</taxon>
        <taxon>Eurotiomycetes</taxon>
        <taxon>Eurotiomycetidae</taxon>
        <taxon>Eurotiales</taxon>
        <taxon>Aspergillaceae</taxon>
        <taxon>Penicillium</taxon>
    </lineage>
</organism>